<dbReference type="AlphaFoldDB" id="A0A8S3UK50"/>
<dbReference type="EMBL" id="CAJPWZ010002684">
    <property type="protein sequence ID" value="CAG2242792.1"/>
    <property type="molecule type" value="Genomic_DNA"/>
</dbReference>
<dbReference type="Proteomes" id="UP000683360">
    <property type="component" value="Unassembled WGS sequence"/>
</dbReference>
<name>A0A8S3UK50_MYTED</name>
<comment type="caution">
    <text evidence="1">The sequence shown here is derived from an EMBL/GenBank/DDBJ whole genome shotgun (WGS) entry which is preliminary data.</text>
</comment>
<reference evidence="1" key="1">
    <citation type="submission" date="2021-03" db="EMBL/GenBank/DDBJ databases">
        <authorList>
            <person name="Bekaert M."/>
        </authorList>
    </citation>
    <scope>NUCLEOTIDE SEQUENCE</scope>
</reference>
<evidence type="ECO:0000313" key="2">
    <source>
        <dbReference type="Proteomes" id="UP000683360"/>
    </source>
</evidence>
<proteinExistence type="predicted"/>
<gene>
    <name evidence="1" type="ORF">MEDL_54968</name>
</gene>
<evidence type="ECO:0000313" key="1">
    <source>
        <dbReference type="EMBL" id="CAG2242792.1"/>
    </source>
</evidence>
<sequence length="196" mass="22753">MYLISLDNIQDNTREKGCYKSSCTVSLTNHWTTYISLDNIHDSTREEKGCYKSSYNLVSLNTYMITLRSEKGCYKSSCTSYHWTTYRINTSEEKGCLTKSLMGQHRYHRGQPLQDNAPASRKGCYKSQEKGCYLYPHWTALQDNTREERCAKILIIDNYCLIKSHGPQHTGQHTCNTREEKGYYKSSCTRIIGKYT</sequence>
<protein>
    <submittedName>
        <fullName evidence="1">Uncharacterized protein</fullName>
    </submittedName>
</protein>
<keyword evidence="2" id="KW-1185">Reference proteome</keyword>
<organism evidence="1 2">
    <name type="scientific">Mytilus edulis</name>
    <name type="common">Blue mussel</name>
    <dbReference type="NCBI Taxonomy" id="6550"/>
    <lineage>
        <taxon>Eukaryota</taxon>
        <taxon>Metazoa</taxon>
        <taxon>Spiralia</taxon>
        <taxon>Lophotrochozoa</taxon>
        <taxon>Mollusca</taxon>
        <taxon>Bivalvia</taxon>
        <taxon>Autobranchia</taxon>
        <taxon>Pteriomorphia</taxon>
        <taxon>Mytilida</taxon>
        <taxon>Mytiloidea</taxon>
        <taxon>Mytilidae</taxon>
        <taxon>Mytilinae</taxon>
        <taxon>Mytilus</taxon>
    </lineage>
</organism>
<accession>A0A8S3UK50</accession>